<dbReference type="InterPro" id="IPR013088">
    <property type="entry name" value="Znf_NHR/GATA"/>
</dbReference>
<dbReference type="InterPro" id="IPR005584">
    <property type="entry name" value="DNA_gyrase_inhibitor_YacG"/>
</dbReference>
<proteinExistence type="predicted"/>
<dbReference type="GO" id="GO:0008270">
    <property type="term" value="F:zinc ion binding"/>
    <property type="evidence" value="ECO:0007669"/>
    <property type="project" value="InterPro"/>
</dbReference>
<accession>A0A2A2SEY8</accession>
<gene>
    <name evidence="2" type="ORF">CKY28_09390</name>
</gene>
<keyword evidence="3" id="KW-1185">Reference proteome</keyword>
<dbReference type="EMBL" id="NSLI01000003">
    <property type="protein sequence ID" value="PAX07826.1"/>
    <property type="molecule type" value="Genomic_DNA"/>
</dbReference>
<dbReference type="AlphaFoldDB" id="A0A2A2SEY8"/>
<dbReference type="OrthoDB" id="9809663at2"/>
<sequence>MKCPICGAPAAPEYRPFCSRGHRDRDLLMWFDEGYRLPGRPVSDEDAEGLDSPGERD</sequence>
<evidence type="ECO:0000256" key="1">
    <source>
        <dbReference type="SAM" id="MobiDB-lite"/>
    </source>
</evidence>
<evidence type="ECO:0000313" key="3">
    <source>
        <dbReference type="Proteomes" id="UP000218151"/>
    </source>
</evidence>
<dbReference type="SUPFAM" id="SSF57716">
    <property type="entry name" value="Glucocorticoid receptor-like (DNA-binding domain)"/>
    <property type="match status" value="1"/>
</dbReference>
<dbReference type="RefSeq" id="WP_095998069.1">
    <property type="nucleotide sequence ID" value="NZ_NSLI01000003.1"/>
</dbReference>
<name>A0A2A2SEY8_9SPHN</name>
<dbReference type="Proteomes" id="UP000218151">
    <property type="component" value="Unassembled WGS sequence"/>
</dbReference>
<dbReference type="GO" id="GO:0006355">
    <property type="term" value="P:regulation of DNA-templated transcription"/>
    <property type="evidence" value="ECO:0007669"/>
    <property type="project" value="InterPro"/>
</dbReference>
<organism evidence="2 3">
    <name type="scientific">Sphingomonas lenta</name>
    <dbReference type="NCBI Taxonomy" id="1141887"/>
    <lineage>
        <taxon>Bacteria</taxon>
        <taxon>Pseudomonadati</taxon>
        <taxon>Pseudomonadota</taxon>
        <taxon>Alphaproteobacteria</taxon>
        <taxon>Sphingomonadales</taxon>
        <taxon>Sphingomonadaceae</taxon>
        <taxon>Sphingomonas</taxon>
    </lineage>
</organism>
<dbReference type="Gene3D" id="3.30.50.10">
    <property type="entry name" value="Erythroid Transcription Factor GATA-1, subunit A"/>
    <property type="match status" value="1"/>
</dbReference>
<feature type="region of interest" description="Disordered" evidence="1">
    <location>
        <begin position="38"/>
        <end position="57"/>
    </location>
</feature>
<comment type="caution">
    <text evidence="2">The sequence shown here is derived from an EMBL/GenBank/DDBJ whole genome shotgun (WGS) entry which is preliminary data.</text>
</comment>
<reference evidence="3" key="1">
    <citation type="submission" date="2017-09" db="EMBL/GenBank/DDBJ databases">
        <authorList>
            <person name="Feng G."/>
            <person name="Zhu H."/>
        </authorList>
    </citation>
    <scope>NUCLEOTIDE SEQUENCE [LARGE SCALE GENOMIC DNA]</scope>
    <source>
        <strain evidence="3">1PNM-20</strain>
    </source>
</reference>
<protein>
    <submittedName>
        <fullName evidence="2">DNA gyrase inhibitor YacG</fullName>
    </submittedName>
</protein>
<evidence type="ECO:0000313" key="2">
    <source>
        <dbReference type="EMBL" id="PAX07826.1"/>
    </source>
</evidence>
<dbReference type="Pfam" id="PF03884">
    <property type="entry name" value="YacG"/>
    <property type="match status" value="1"/>
</dbReference>